<dbReference type="InterPro" id="IPR003439">
    <property type="entry name" value="ABC_transporter-like_ATP-bd"/>
</dbReference>
<gene>
    <name evidence="12 14" type="primary">ettA</name>
    <name evidence="14" type="ORF">FIV42_24545</name>
</gene>
<evidence type="ECO:0000256" key="11">
    <source>
        <dbReference type="ARBA" id="ARBA00022917"/>
    </source>
</evidence>
<dbReference type="GO" id="GO:0006412">
    <property type="term" value="P:translation"/>
    <property type="evidence" value="ECO:0007669"/>
    <property type="project" value="UniProtKB-KW"/>
</dbReference>
<dbReference type="FunFam" id="3.40.50.300:FF:000011">
    <property type="entry name" value="Putative ABC transporter ATP-binding component"/>
    <property type="match status" value="1"/>
</dbReference>
<keyword evidence="2 12" id="KW-0963">Cytoplasm</keyword>
<dbReference type="OrthoDB" id="9762369at2"/>
<dbReference type="NCBIfam" id="NF008775">
    <property type="entry name" value="PRK11819.1"/>
    <property type="match status" value="1"/>
</dbReference>
<comment type="subunit">
    <text evidence="12">Monomer. Probably contacts ribosomal proteins L1, L5, L33 and S7, the 16S and 23S rRNA and the P-site containing tRNA(fMet).</text>
</comment>
<comment type="similarity">
    <text evidence="1 12">Belongs to the ABC transporter superfamily. ABCF family. Translational throttle EttA subfamily.</text>
</comment>
<dbReference type="Gene3D" id="3.40.50.300">
    <property type="entry name" value="P-loop containing nucleotide triphosphate hydrolases"/>
    <property type="match status" value="2"/>
</dbReference>
<protein>
    <recommendedName>
        <fullName evidence="12">Energy-dependent translational throttle protein EttA</fullName>
        <ecNumber evidence="12">3.6.1.-</ecNumber>
    </recommendedName>
    <alternativeName>
        <fullName evidence="12">Translational regulatory factor EttA</fullName>
    </alternativeName>
</protein>
<dbReference type="SMART" id="SM00382">
    <property type="entry name" value="AAA"/>
    <property type="match status" value="2"/>
</dbReference>
<dbReference type="AlphaFoldDB" id="A0A4Y6PZP1"/>
<evidence type="ECO:0000259" key="13">
    <source>
        <dbReference type="PROSITE" id="PS50893"/>
    </source>
</evidence>
<dbReference type="SUPFAM" id="SSF52540">
    <property type="entry name" value="P-loop containing nucleoside triphosphate hydrolases"/>
    <property type="match status" value="2"/>
</dbReference>
<dbReference type="CDD" id="cd03221">
    <property type="entry name" value="ABCF_EF-3"/>
    <property type="match status" value="2"/>
</dbReference>
<dbReference type="FunFam" id="3.40.50.300:FF:000183">
    <property type="entry name" value="ABC transporter ATP-binding protein yjjK"/>
    <property type="match status" value="1"/>
</dbReference>
<dbReference type="PROSITE" id="PS50893">
    <property type="entry name" value="ABC_TRANSPORTER_2"/>
    <property type="match status" value="2"/>
</dbReference>
<evidence type="ECO:0000256" key="5">
    <source>
        <dbReference type="ARBA" id="ARBA00022737"/>
    </source>
</evidence>
<dbReference type="PANTHER" id="PTHR43858">
    <property type="entry name" value="ENERGY-DEPENDENT TRANSLATIONAL THROTTLE PROTEIN ETTA"/>
    <property type="match status" value="1"/>
</dbReference>
<evidence type="ECO:0000256" key="10">
    <source>
        <dbReference type="ARBA" id="ARBA00022884"/>
    </source>
</evidence>
<dbReference type="EC" id="3.6.1.-" evidence="12"/>
<dbReference type="InterPro" id="IPR017871">
    <property type="entry name" value="ABC_transporter-like_CS"/>
</dbReference>
<dbReference type="InterPro" id="IPR022374">
    <property type="entry name" value="EttA"/>
</dbReference>
<comment type="catalytic activity">
    <reaction evidence="12">
        <text>ATP + H2O = ADP + phosphate + H(+)</text>
        <dbReference type="Rhea" id="RHEA:13065"/>
        <dbReference type="ChEBI" id="CHEBI:15377"/>
        <dbReference type="ChEBI" id="CHEBI:15378"/>
        <dbReference type="ChEBI" id="CHEBI:30616"/>
        <dbReference type="ChEBI" id="CHEBI:43474"/>
        <dbReference type="ChEBI" id="CHEBI:456216"/>
    </reaction>
</comment>
<keyword evidence="3 12" id="KW-0820">tRNA-binding</keyword>
<comment type="domain">
    <text evidence="12">The P-site tRNA interaction motif (PtIM domain) probably interacts with the P-site tRNA(fMet) as well as the 23S rRNA.</text>
</comment>
<keyword evidence="8 12" id="KW-0067">ATP-binding</keyword>
<accession>A0A4Y6PZP1</accession>
<evidence type="ECO:0000313" key="15">
    <source>
        <dbReference type="Proteomes" id="UP000315995"/>
    </source>
</evidence>
<feature type="binding site" evidence="12">
    <location>
        <begin position="355"/>
        <end position="362"/>
    </location>
    <ligand>
        <name>ATP</name>
        <dbReference type="ChEBI" id="CHEBI:30616"/>
        <label>2</label>
    </ligand>
</feature>
<dbReference type="GO" id="GO:0043022">
    <property type="term" value="F:ribosome binding"/>
    <property type="evidence" value="ECO:0007669"/>
    <property type="project" value="UniProtKB-UniRule"/>
</dbReference>
<feature type="domain" description="ABC transporter" evidence="13">
    <location>
        <begin position="7"/>
        <end position="262"/>
    </location>
</feature>
<dbReference type="RefSeq" id="WP_141200250.1">
    <property type="nucleotide sequence ID" value="NZ_CP041186.1"/>
</dbReference>
<evidence type="ECO:0000256" key="9">
    <source>
        <dbReference type="ARBA" id="ARBA00022845"/>
    </source>
</evidence>
<keyword evidence="11 12" id="KW-0648">Protein biosynthesis</keyword>
<dbReference type="InterPro" id="IPR027417">
    <property type="entry name" value="P-loop_NTPase"/>
</dbReference>
<dbReference type="HAMAP" id="MF_00847">
    <property type="entry name" value="EttA"/>
    <property type="match status" value="1"/>
</dbReference>
<comment type="caution">
    <text evidence="12">Lacks conserved residue(s) required for the propagation of feature annotation.</text>
</comment>
<dbReference type="GO" id="GO:0005524">
    <property type="term" value="F:ATP binding"/>
    <property type="evidence" value="ECO:0007669"/>
    <property type="project" value="UniProtKB-UniRule"/>
</dbReference>
<organism evidence="14 15">
    <name type="scientific">Persicimonas caeni</name>
    <dbReference type="NCBI Taxonomy" id="2292766"/>
    <lineage>
        <taxon>Bacteria</taxon>
        <taxon>Deltaproteobacteria</taxon>
        <taxon>Bradymonadales</taxon>
        <taxon>Bradymonadaceae</taxon>
        <taxon>Persicimonas</taxon>
    </lineage>
</organism>
<keyword evidence="4 12" id="KW-0699">rRNA-binding</keyword>
<dbReference type="Proteomes" id="UP000315995">
    <property type="component" value="Chromosome"/>
</dbReference>
<dbReference type="GO" id="GO:0045900">
    <property type="term" value="P:negative regulation of translational elongation"/>
    <property type="evidence" value="ECO:0007669"/>
    <property type="project" value="UniProtKB-UniRule"/>
</dbReference>
<evidence type="ECO:0000256" key="3">
    <source>
        <dbReference type="ARBA" id="ARBA00022555"/>
    </source>
</evidence>
<keyword evidence="6 12" id="KW-0547">Nucleotide-binding</keyword>
<comment type="function">
    <text evidence="12">A translation factor that gates the progression of the 70S ribosomal initiation complex (IC, containing tRNA(fMet) in the P-site) into the translation elongation cycle by using a mechanism sensitive to the ATP/ADP ratio. Binds to the 70S ribosome E-site where it modulates the state of the translating ribosome during subunit translocation. ATP hydrolysis probably frees it from the ribosome, which can enter the elongation phase.</text>
</comment>
<dbReference type="PANTHER" id="PTHR43858:SF1">
    <property type="entry name" value="ABC TRANSPORTER-RELATED PROTEIN"/>
    <property type="match status" value="1"/>
</dbReference>
<dbReference type="EMBL" id="CP041186">
    <property type="protein sequence ID" value="QDG53796.1"/>
    <property type="molecule type" value="Genomic_DNA"/>
</dbReference>
<dbReference type="GO" id="GO:0005737">
    <property type="term" value="C:cytoplasm"/>
    <property type="evidence" value="ECO:0007669"/>
    <property type="project" value="UniProtKB-SubCell"/>
</dbReference>
<comment type="domain">
    <text evidence="12">The arm domain is inserted in the first ABC transporter domain. Probably contacts ribosomal protein L1.</text>
</comment>
<sequence>MAKEFIYSMKDLKKTAPDGKKILDGIWLSFFPGAKIGVVGPNGSGKSTLLRIMAGIDTDINGETWVDPDATVGYLPQEPELDPKLTVRENVEKGLGGVRALLDRYEEVSAKFAEVGPDEMDALIAEQAELQDKIEAVDGWDIDRTLDVAMDALRVPAGDGSVEHLSGGERRRVALCALLLQKPDLLLLDEPTNHLDAETVAWLERTLQDYEGTVIVVTHDRYFLDNITEWILELEGGKGIPFEGNYTSWLQQKLKSLEESGREGSARYETLAREYEWSKLSNEERTERSQQRLRNFDELQGKASRHKHAIDIPPAPRLGNVVVRGEHISKGYGDRLLIEDLTFNLPPGGIVGIIGPNGAGKTTLFRMMAGDEEPDSGEITIGDTVELANVDQMRGTLDDDKTVYETISGGSDTLRIGGRDINARTYVAAFGFSGRTQQQKVGTLSGGERNRVHLAQTLLKGGNLLLLDEPSNDLDVETLRSLEYALEDFAGCAVVISHDRWFLDRIATHIMAFEGNSQVVWVEGNYQDYERDRKKRLGEDAKRPSRIKYKPLTR</sequence>
<dbReference type="Pfam" id="PF00005">
    <property type="entry name" value="ABC_tran"/>
    <property type="match status" value="2"/>
</dbReference>
<feature type="domain" description="ABC transporter" evidence="13">
    <location>
        <begin position="323"/>
        <end position="549"/>
    </location>
</feature>
<accession>A0A5B8YDX7</accession>
<comment type="subcellular location">
    <subcellularLocation>
        <location evidence="12">Cytoplasm</location>
    </subcellularLocation>
    <text evidence="12">Associates with ribosomes and polysomes.</text>
</comment>
<proteinExistence type="inferred from homology"/>
<keyword evidence="5 12" id="KW-0677">Repeat</keyword>
<evidence type="ECO:0000256" key="4">
    <source>
        <dbReference type="ARBA" id="ARBA00022730"/>
    </source>
</evidence>
<evidence type="ECO:0000256" key="6">
    <source>
        <dbReference type="ARBA" id="ARBA00022741"/>
    </source>
</evidence>
<dbReference type="GO" id="GO:0000049">
    <property type="term" value="F:tRNA binding"/>
    <property type="evidence" value="ECO:0007669"/>
    <property type="project" value="UniProtKB-UniRule"/>
</dbReference>
<dbReference type="NCBIfam" id="TIGR03719">
    <property type="entry name" value="ABC_ABC_ChvD"/>
    <property type="match status" value="1"/>
</dbReference>
<evidence type="ECO:0000256" key="8">
    <source>
        <dbReference type="ARBA" id="ARBA00022840"/>
    </source>
</evidence>
<keyword evidence="9 12" id="KW-0810">Translation regulation</keyword>
<dbReference type="InterPro" id="IPR003593">
    <property type="entry name" value="AAA+_ATPase"/>
</dbReference>
<name>A0A4Y6PZP1_PERCE</name>
<dbReference type="PROSITE" id="PS00211">
    <property type="entry name" value="ABC_TRANSPORTER_1"/>
    <property type="match status" value="1"/>
</dbReference>
<reference evidence="14 15" key="1">
    <citation type="submission" date="2019-06" db="EMBL/GenBank/DDBJ databases">
        <title>Persicimonas caeni gen. nov., sp. nov., a predatory bacterium isolated from solar saltern.</title>
        <authorList>
            <person name="Wang S."/>
        </authorList>
    </citation>
    <scope>NUCLEOTIDE SEQUENCE [LARGE SCALE GENOMIC DNA]</scope>
    <source>
        <strain evidence="14 15">YN101</strain>
    </source>
</reference>
<evidence type="ECO:0000256" key="7">
    <source>
        <dbReference type="ARBA" id="ARBA00022801"/>
    </source>
</evidence>
<keyword evidence="7 12" id="KW-0378">Hydrolase</keyword>
<dbReference type="GO" id="GO:0016887">
    <property type="term" value="F:ATP hydrolysis activity"/>
    <property type="evidence" value="ECO:0007669"/>
    <property type="project" value="UniProtKB-UniRule"/>
</dbReference>
<evidence type="ECO:0000313" key="14">
    <source>
        <dbReference type="EMBL" id="QDG53796.1"/>
    </source>
</evidence>
<dbReference type="GO" id="GO:0019843">
    <property type="term" value="F:rRNA binding"/>
    <property type="evidence" value="ECO:0007669"/>
    <property type="project" value="UniProtKB-UniRule"/>
</dbReference>
<evidence type="ECO:0000256" key="12">
    <source>
        <dbReference type="HAMAP-Rule" id="MF_00847"/>
    </source>
</evidence>
<keyword evidence="10 12" id="KW-0694">RNA-binding</keyword>
<keyword evidence="15" id="KW-1185">Reference proteome</keyword>
<evidence type="ECO:0000256" key="2">
    <source>
        <dbReference type="ARBA" id="ARBA00022490"/>
    </source>
</evidence>
<evidence type="ECO:0000256" key="1">
    <source>
        <dbReference type="ARBA" id="ARBA00005868"/>
    </source>
</evidence>